<evidence type="ECO:0000256" key="1">
    <source>
        <dbReference type="ARBA" id="ARBA00006336"/>
    </source>
</evidence>
<dbReference type="InterPro" id="IPR000868">
    <property type="entry name" value="Isochorismatase-like_dom"/>
</dbReference>
<keyword evidence="2" id="KW-0378">Hydrolase</keyword>
<dbReference type="InterPro" id="IPR050272">
    <property type="entry name" value="Isochorismatase-like_hydrls"/>
</dbReference>
<dbReference type="EMBL" id="JAWWNJ010000017">
    <property type="protein sequence ID" value="KAK7038343.1"/>
    <property type="molecule type" value="Genomic_DNA"/>
</dbReference>
<dbReference type="PANTHER" id="PTHR43540:SF1">
    <property type="entry name" value="ISOCHORISMATASE HYDROLASE"/>
    <property type="match status" value="1"/>
</dbReference>
<evidence type="ECO:0000259" key="3">
    <source>
        <dbReference type="Pfam" id="PF00857"/>
    </source>
</evidence>
<dbReference type="Pfam" id="PF00857">
    <property type="entry name" value="Isochorismatase"/>
    <property type="match status" value="1"/>
</dbReference>
<gene>
    <name evidence="4" type="ORF">R3P38DRAFT_2770613</name>
</gene>
<name>A0AAW0CKQ0_9AGAR</name>
<dbReference type="Gene3D" id="3.40.50.850">
    <property type="entry name" value="Isochorismatase-like"/>
    <property type="match status" value="1"/>
</dbReference>
<evidence type="ECO:0000256" key="2">
    <source>
        <dbReference type="ARBA" id="ARBA00022801"/>
    </source>
</evidence>
<comment type="similarity">
    <text evidence="1">Belongs to the isochorismatase family.</text>
</comment>
<dbReference type="GO" id="GO:0016787">
    <property type="term" value="F:hydrolase activity"/>
    <property type="evidence" value="ECO:0007669"/>
    <property type="project" value="UniProtKB-KW"/>
</dbReference>
<evidence type="ECO:0000313" key="5">
    <source>
        <dbReference type="Proteomes" id="UP001362999"/>
    </source>
</evidence>
<reference evidence="4 5" key="1">
    <citation type="journal article" date="2024" name="J Genomics">
        <title>Draft genome sequencing and assembly of Favolaschia claudopus CIRM-BRFM 2984 isolated from oak limbs.</title>
        <authorList>
            <person name="Navarro D."/>
            <person name="Drula E."/>
            <person name="Chaduli D."/>
            <person name="Cazenave R."/>
            <person name="Ahrendt S."/>
            <person name="Wang J."/>
            <person name="Lipzen A."/>
            <person name="Daum C."/>
            <person name="Barry K."/>
            <person name="Grigoriev I.V."/>
            <person name="Favel A."/>
            <person name="Rosso M.N."/>
            <person name="Martin F."/>
        </authorList>
    </citation>
    <scope>NUCLEOTIDE SEQUENCE [LARGE SCALE GENOMIC DNA]</scope>
    <source>
        <strain evidence="4 5">CIRM-BRFM 2984</strain>
    </source>
</reference>
<dbReference type="PANTHER" id="PTHR43540">
    <property type="entry name" value="PEROXYUREIDOACRYLATE/UREIDOACRYLATE AMIDOHYDROLASE-RELATED"/>
    <property type="match status" value="1"/>
</dbReference>
<dbReference type="InterPro" id="IPR036380">
    <property type="entry name" value="Isochorismatase-like_sf"/>
</dbReference>
<keyword evidence="5" id="KW-1185">Reference proteome</keyword>
<accession>A0AAW0CKQ0</accession>
<sequence>MVNFPSRPALVVIDVQNGFRIAPYSEMEVFPPLESVIATISTILQEFRASSLPVIHVYHDSLEDDSPLRKGCPDGYAVIPEAAAIKDEIIFVKNVNSGFIGTGLEAHLRDAKIDTLVILGLTTSHCVSTTTRMAGNLGFKVFVPRDGTAMFERSAAPGNTRRFDAETMHEVALSELHEEFATVVTAKEIIDGLKSHAV</sequence>
<protein>
    <submittedName>
        <fullName evidence="4">Isochorismatase-like protein</fullName>
    </submittedName>
</protein>
<feature type="domain" description="Isochorismatase-like" evidence="3">
    <location>
        <begin position="9"/>
        <end position="187"/>
    </location>
</feature>
<dbReference type="CDD" id="cd01014">
    <property type="entry name" value="nicotinamidase_related"/>
    <property type="match status" value="1"/>
</dbReference>
<proteinExistence type="inferred from homology"/>
<dbReference type="AlphaFoldDB" id="A0AAW0CKQ0"/>
<comment type="caution">
    <text evidence="4">The sequence shown here is derived from an EMBL/GenBank/DDBJ whole genome shotgun (WGS) entry which is preliminary data.</text>
</comment>
<evidence type="ECO:0000313" key="4">
    <source>
        <dbReference type="EMBL" id="KAK7038343.1"/>
    </source>
</evidence>
<organism evidence="4 5">
    <name type="scientific">Favolaschia claudopus</name>
    <dbReference type="NCBI Taxonomy" id="2862362"/>
    <lineage>
        <taxon>Eukaryota</taxon>
        <taxon>Fungi</taxon>
        <taxon>Dikarya</taxon>
        <taxon>Basidiomycota</taxon>
        <taxon>Agaricomycotina</taxon>
        <taxon>Agaricomycetes</taxon>
        <taxon>Agaricomycetidae</taxon>
        <taxon>Agaricales</taxon>
        <taxon>Marasmiineae</taxon>
        <taxon>Mycenaceae</taxon>
        <taxon>Favolaschia</taxon>
    </lineage>
</organism>
<dbReference type="SUPFAM" id="SSF52499">
    <property type="entry name" value="Isochorismatase-like hydrolases"/>
    <property type="match status" value="1"/>
</dbReference>
<dbReference type="Proteomes" id="UP001362999">
    <property type="component" value="Unassembled WGS sequence"/>
</dbReference>